<organism evidence="2 3">
    <name type="scientific">Gossypium anomalum</name>
    <dbReference type="NCBI Taxonomy" id="47600"/>
    <lineage>
        <taxon>Eukaryota</taxon>
        <taxon>Viridiplantae</taxon>
        <taxon>Streptophyta</taxon>
        <taxon>Embryophyta</taxon>
        <taxon>Tracheophyta</taxon>
        <taxon>Spermatophyta</taxon>
        <taxon>Magnoliopsida</taxon>
        <taxon>eudicotyledons</taxon>
        <taxon>Gunneridae</taxon>
        <taxon>Pentapetalae</taxon>
        <taxon>rosids</taxon>
        <taxon>malvids</taxon>
        <taxon>Malvales</taxon>
        <taxon>Malvaceae</taxon>
        <taxon>Malvoideae</taxon>
        <taxon>Gossypium</taxon>
    </lineage>
</organism>
<dbReference type="PANTHER" id="PTHR33116:SF86">
    <property type="entry name" value="REVERSE TRANSCRIPTASE DOMAIN-CONTAINING PROTEIN"/>
    <property type="match status" value="1"/>
</dbReference>
<dbReference type="AlphaFoldDB" id="A0A8J5YGH6"/>
<dbReference type="SUPFAM" id="SSF53098">
    <property type="entry name" value="Ribonuclease H-like"/>
    <property type="match status" value="1"/>
</dbReference>
<evidence type="ECO:0000313" key="2">
    <source>
        <dbReference type="EMBL" id="KAG8480642.1"/>
    </source>
</evidence>
<keyword evidence="3" id="KW-1185">Reference proteome</keyword>
<dbReference type="OrthoDB" id="1734132at2759"/>
<dbReference type="Proteomes" id="UP000701853">
    <property type="component" value="Chromosome 10"/>
</dbReference>
<dbReference type="GO" id="GO:0003676">
    <property type="term" value="F:nucleic acid binding"/>
    <property type="evidence" value="ECO:0007669"/>
    <property type="project" value="InterPro"/>
</dbReference>
<dbReference type="CDD" id="cd06222">
    <property type="entry name" value="RNase_H_like"/>
    <property type="match status" value="1"/>
</dbReference>
<comment type="caution">
    <text evidence="2">The sequence shown here is derived from an EMBL/GenBank/DDBJ whole genome shotgun (WGS) entry which is preliminary data.</text>
</comment>
<protein>
    <recommendedName>
        <fullName evidence="1">RNase H type-1 domain-containing protein</fullName>
    </recommendedName>
</protein>
<evidence type="ECO:0000313" key="3">
    <source>
        <dbReference type="Proteomes" id="UP000701853"/>
    </source>
</evidence>
<dbReference type="InterPro" id="IPR002156">
    <property type="entry name" value="RNaseH_domain"/>
</dbReference>
<dbReference type="InterPro" id="IPR036397">
    <property type="entry name" value="RNaseH_sf"/>
</dbReference>
<reference evidence="2 3" key="1">
    <citation type="journal article" date="2021" name="bioRxiv">
        <title>The Gossypium anomalum genome as a resource for cotton improvement and evolutionary analysis of hybrid incompatibility.</title>
        <authorList>
            <person name="Grover C.E."/>
            <person name="Yuan D."/>
            <person name="Arick M.A."/>
            <person name="Miller E.R."/>
            <person name="Hu G."/>
            <person name="Peterson D.G."/>
            <person name="Wendel J.F."/>
            <person name="Udall J.A."/>
        </authorList>
    </citation>
    <scope>NUCLEOTIDE SEQUENCE [LARGE SCALE GENOMIC DNA]</scope>
    <source>
        <strain evidence="2">JFW-Udall</strain>
        <tissue evidence="2">Leaf</tissue>
    </source>
</reference>
<proteinExistence type="predicted"/>
<dbReference type="PANTHER" id="PTHR33116">
    <property type="entry name" value="REVERSE TRANSCRIPTASE ZINC-BINDING DOMAIN-CONTAINING PROTEIN-RELATED-RELATED"/>
    <property type="match status" value="1"/>
</dbReference>
<evidence type="ECO:0000259" key="1">
    <source>
        <dbReference type="Pfam" id="PF13456"/>
    </source>
</evidence>
<dbReference type="Pfam" id="PF13456">
    <property type="entry name" value="RVT_3"/>
    <property type="match status" value="1"/>
</dbReference>
<dbReference type="Gene3D" id="3.30.420.10">
    <property type="entry name" value="Ribonuclease H-like superfamily/Ribonuclease H"/>
    <property type="match status" value="1"/>
</dbReference>
<sequence length="586" mass="66615">MQERSLKGVKTSRSGPAISHLLFADDCILFGEATIRGANWLKAILSYYKSCSGQQVNFEKSVIFFSKNTLVVNKQLIASLLTVRCSEEPERYLGLPNMVGRRKKESFQNLKDRIKLRIDNCSNKYLSQGGKEVFIKAILQAIPTYTMACFLFPKTLCDDIEGIIAKFWWQKRRGKKGIHWCTRKNLYSLKENKGFGFQNLSQFNIALLAKQGWRLIIYPNSLLAKKSIWVSKGLLQDGLCWKLGNGRDIFIWNDCWILRINTINRQSRTNNEELNPSCRNKLCGLSSLEGKIVWGVLPNSGVYNFPQNLQLQSGVSPGITCLRLQTLGVKGYSRLNASFVVRGMRVALTYSNNVLQVSMQGFEEQSRFFCYALWLIWYSRNQLVHERVSITGRQLAQKILSYKAEQDGTRAKQKILDKARRFRNMKILPKVKVHFDAAFSKGTSKSVSGVVAWGLRDEFLASKTVLHDNVPSPFAVEAYAGLEAIKLGISMGFREIQIKGDSRTVIKKCQSTETDKSAIGAIIRDIQNKSVYFQTIKFQHIPRMKNSRAHKIAKEALASGLTSYLVQVDPNLQNSFPEGRWARRLD</sequence>
<dbReference type="InterPro" id="IPR012337">
    <property type="entry name" value="RNaseH-like_sf"/>
</dbReference>
<dbReference type="EMBL" id="JAHUZN010000010">
    <property type="protein sequence ID" value="KAG8480642.1"/>
    <property type="molecule type" value="Genomic_DNA"/>
</dbReference>
<accession>A0A8J5YGH6</accession>
<feature type="domain" description="RNase H type-1" evidence="1">
    <location>
        <begin position="435"/>
        <end position="556"/>
    </location>
</feature>
<name>A0A8J5YGH6_9ROSI</name>
<gene>
    <name evidence="2" type="ORF">CXB51_025232</name>
</gene>
<dbReference type="GO" id="GO:0004523">
    <property type="term" value="F:RNA-DNA hybrid ribonuclease activity"/>
    <property type="evidence" value="ECO:0007669"/>
    <property type="project" value="InterPro"/>
</dbReference>
<dbReference type="InterPro" id="IPR044730">
    <property type="entry name" value="RNase_H-like_dom_plant"/>
</dbReference>